<accession>A0AA40CV87</accession>
<feature type="region of interest" description="Disordered" evidence="2">
    <location>
        <begin position="631"/>
        <end position="651"/>
    </location>
</feature>
<reference evidence="3" key="1">
    <citation type="submission" date="2023-06" db="EMBL/GenBank/DDBJ databases">
        <title>Genome-scale phylogeny and comparative genomics of the fungal order Sordariales.</title>
        <authorList>
            <consortium name="Lawrence Berkeley National Laboratory"/>
            <person name="Hensen N."/>
            <person name="Bonometti L."/>
            <person name="Westerberg I."/>
            <person name="Brannstrom I.O."/>
            <person name="Guillou S."/>
            <person name="Cros-Aarteil S."/>
            <person name="Calhoun S."/>
            <person name="Haridas S."/>
            <person name="Kuo A."/>
            <person name="Mondo S."/>
            <person name="Pangilinan J."/>
            <person name="Riley R."/>
            <person name="Labutti K."/>
            <person name="Andreopoulos B."/>
            <person name="Lipzen A."/>
            <person name="Chen C."/>
            <person name="Yanf M."/>
            <person name="Daum C."/>
            <person name="Ng V."/>
            <person name="Clum A."/>
            <person name="Steindorff A."/>
            <person name="Ohm R."/>
            <person name="Martin F."/>
            <person name="Silar P."/>
            <person name="Natvig D."/>
            <person name="Lalanne C."/>
            <person name="Gautier V."/>
            <person name="Ament-Velasquez S.L."/>
            <person name="Kruys A."/>
            <person name="Hutchinson M.I."/>
            <person name="Powell A.J."/>
            <person name="Barry K."/>
            <person name="Miller A.N."/>
            <person name="Grigoriev I.V."/>
            <person name="Debuchy R."/>
            <person name="Gladieux P."/>
            <person name="Thoren M.H."/>
            <person name="Johannesson H."/>
        </authorList>
    </citation>
    <scope>NUCLEOTIDE SEQUENCE</scope>
    <source>
        <strain evidence="3">SMH2532-1</strain>
    </source>
</reference>
<evidence type="ECO:0000313" key="4">
    <source>
        <dbReference type="Proteomes" id="UP001174936"/>
    </source>
</evidence>
<sequence>MMTASPTTLKGPRLTLVVSGANMARLDAAGIQTPLSSIQTPSSTTVEYGDNFDFDMSAAEKANHIFKAWLSSGRIEEAISESGDSLGDVTPVIRKPRPANPKLVNDRMGRFLSNLGQATGDPNKELVQENRGLHQRVAVLQRTEQHLKKDNHELNSHVLSLQQSQEAQKRRFEDELRMKQAPLEARIRELEQQLAAQNERIFKLTLQPKPTSPRQAPAVVKSAEAPTSIVSAISDADVASWFETRGASWASWVDEFAHDNASRMVELHPLQQQEVLSGVEKFIRLTEDRKLPEPLTSGGSLNVTRLLLQGMLSDFIVTEALASPFWIFAALSKQSFDVESPTTSRYTSSSQSPTGFRMDYAMLSNVGLAPCPSPYIVPPAPTTARSISMLSPRHAPPHITPLASLNINTKGLSLPYGLPEKPEMDDMLSLLMKTQQNSEAVYGWRAQLMRMLSDGGLSHDASHPSVVDNEEKQMLANARREYARTLKERFLGSAARFLLRDQDAQGIAKLEGQLVSELDLALRFSAQVWSRVAPMHFIGLEEMALQTRAFQLDYGLMEECLSQTPSENTDREVIMVLQPAVGTLKKIGGAGRVWRKAQVIGASTSTPEPETEPETPNTAVETITVQLALPAEAYSPSERSRSPTKSPVTMLKPIVMPSKEWVRMAVEDASTTPRAA</sequence>
<proteinExistence type="predicted"/>
<dbReference type="EMBL" id="JAULSV010000002">
    <property type="protein sequence ID" value="KAK0652701.1"/>
    <property type="molecule type" value="Genomic_DNA"/>
</dbReference>
<keyword evidence="4" id="KW-1185">Reference proteome</keyword>
<feature type="coiled-coil region" evidence="1">
    <location>
        <begin position="173"/>
        <end position="207"/>
    </location>
</feature>
<organism evidence="3 4">
    <name type="scientific">Cercophora newfieldiana</name>
    <dbReference type="NCBI Taxonomy" id="92897"/>
    <lineage>
        <taxon>Eukaryota</taxon>
        <taxon>Fungi</taxon>
        <taxon>Dikarya</taxon>
        <taxon>Ascomycota</taxon>
        <taxon>Pezizomycotina</taxon>
        <taxon>Sordariomycetes</taxon>
        <taxon>Sordariomycetidae</taxon>
        <taxon>Sordariales</taxon>
        <taxon>Lasiosphaeriaceae</taxon>
        <taxon>Cercophora</taxon>
    </lineage>
</organism>
<dbReference type="AlphaFoldDB" id="A0AA40CV87"/>
<protein>
    <submittedName>
        <fullName evidence="3">Uncharacterized protein</fullName>
    </submittedName>
</protein>
<evidence type="ECO:0000256" key="1">
    <source>
        <dbReference type="SAM" id="Coils"/>
    </source>
</evidence>
<name>A0AA40CV87_9PEZI</name>
<keyword evidence="1" id="KW-0175">Coiled coil</keyword>
<dbReference type="Proteomes" id="UP001174936">
    <property type="component" value="Unassembled WGS sequence"/>
</dbReference>
<evidence type="ECO:0000313" key="3">
    <source>
        <dbReference type="EMBL" id="KAK0652701.1"/>
    </source>
</evidence>
<gene>
    <name evidence="3" type="ORF">B0T16DRAFT_455044</name>
</gene>
<evidence type="ECO:0000256" key="2">
    <source>
        <dbReference type="SAM" id="MobiDB-lite"/>
    </source>
</evidence>
<comment type="caution">
    <text evidence="3">The sequence shown here is derived from an EMBL/GenBank/DDBJ whole genome shotgun (WGS) entry which is preliminary data.</text>
</comment>